<dbReference type="Pfam" id="PF02354">
    <property type="entry name" value="Latrophilin"/>
    <property type="match status" value="1"/>
</dbReference>
<proteinExistence type="predicted"/>
<gene>
    <name evidence="3" type="ORF">GDO81_001065</name>
</gene>
<dbReference type="InterPro" id="IPR003334">
    <property type="entry name" value="GPCR_2_latrophilin_rcpt_C"/>
</dbReference>
<name>A0AAV7D9K6_ENGPU</name>
<evidence type="ECO:0000259" key="2">
    <source>
        <dbReference type="Pfam" id="PF02354"/>
    </source>
</evidence>
<reference evidence="3" key="1">
    <citation type="thesis" date="2020" institute="ProQuest LLC" country="789 East Eisenhower Parkway, Ann Arbor, MI, USA">
        <title>Comparative Genomics and Chromosome Evolution.</title>
        <authorList>
            <person name="Mudd A.B."/>
        </authorList>
    </citation>
    <scope>NUCLEOTIDE SEQUENCE</scope>
    <source>
        <strain evidence="3">237g6f4</strain>
        <tissue evidence="3">Blood</tissue>
    </source>
</reference>
<dbReference type="EMBL" id="WNYA01000001">
    <property type="protein sequence ID" value="KAG8594080.1"/>
    <property type="molecule type" value="Genomic_DNA"/>
</dbReference>
<organism evidence="3 4">
    <name type="scientific">Engystomops pustulosus</name>
    <name type="common">Tungara frog</name>
    <name type="synonym">Physalaemus pustulosus</name>
    <dbReference type="NCBI Taxonomy" id="76066"/>
    <lineage>
        <taxon>Eukaryota</taxon>
        <taxon>Metazoa</taxon>
        <taxon>Chordata</taxon>
        <taxon>Craniata</taxon>
        <taxon>Vertebrata</taxon>
        <taxon>Euteleostomi</taxon>
        <taxon>Amphibia</taxon>
        <taxon>Batrachia</taxon>
        <taxon>Anura</taxon>
        <taxon>Neobatrachia</taxon>
        <taxon>Hyloidea</taxon>
        <taxon>Leptodactylidae</taxon>
        <taxon>Leiuperinae</taxon>
        <taxon>Engystomops</taxon>
    </lineage>
</organism>
<keyword evidence="4" id="KW-1185">Reference proteome</keyword>
<protein>
    <recommendedName>
        <fullName evidence="2">GPCR family 2 latrophilin C-terminal domain-containing protein</fullName>
    </recommendedName>
</protein>
<sequence length="250" mass="28095">MDTLQLNGNHVKSYNISRREYFRDCAKIIDREFNHKESALEKKILKELTSNCIPSYLNNHERSCEQSRNLVNKLINNINNLKEDDAILDDATCLTNDAIIGLDLLNEESDTLLMPSLVLPMDSQQALHFPRKKIPPDNSESVFPLLTHEHIESTQSPNRDFLYTSMPTLTGIAVTGSITTCTQTESSPVKTKDAEELYYKSMPNLGTQNIIHQLHTYYPLGRGSSDGFIVPLSKDGTPSDEKSGHLVTSL</sequence>
<dbReference type="GO" id="GO:0016020">
    <property type="term" value="C:membrane"/>
    <property type="evidence" value="ECO:0007669"/>
    <property type="project" value="InterPro"/>
</dbReference>
<dbReference type="AlphaFoldDB" id="A0AAV7D9K6"/>
<feature type="domain" description="GPCR family 2 latrophilin C-terminal" evidence="2">
    <location>
        <begin position="1"/>
        <end position="250"/>
    </location>
</feature>
<keyword evidence="1" id="KW-0175">Coiled coil</keyword>
<feature type="coiled-coil region" evidence="1">
    <location>
        <begin position="57"/>
        <end position="84"/>
    </location>
</feature>
<dbReference type="GO" id="GO:0004930">
    <property type="term" value="F:G protein-coupled receptor activity"/>
    <property type="evidence" value="ECO:0007669"/>
    <property type="project" value="InterPro"/>
</dbReference>
<evidence type="ECO:0000313" key="4">
    <source>
        <dbReference type="Proteomes" id="UP000824782"/>
    </source>
</evidence>
<comment type="caution">
    <text evidence="3">The sequence shown here is derived from an EMBL/GenBank/DDBJ whole genome shotgun (WGS) entry which is preliminary data.</text>
</comment>
<dbReference type="Proteomes" id="UP000824782">
    <property type="component" value="Unassembled WGS sequence"/>
</dbReference>
<accession>A0AAV7D9K6</accession>
<evidence type="ECO:0000313" key="3">
    <source>
        <dbReference type="EMBL" id="KAG8594080.1"/>
    </source>
</evidence>
<evidence type="ECO:0000256" key="1">
    <source>
        <dbReference type="SAM" id="Coils"/>
    </source>
</evidence>